<reference evidence="2" key="1">
    <citation type="journal article" date="2019" name="Sci. Rep.">
        <title>Draft genome of Tanacetum cinerariifolium, the natural source of mosquito coil.</title>
        <authorList>
            <person name="Yamashiro T."/>
            <person name="Shiraishi A."/>
            <person name="Satake H."/>
            <person name="Nakayama K."/>
        </authorList>
    </citation>
    <scope>NUCLEOTIDE SEQUENCE</scope>
</reference>
<dbReference type="EMBL" id="BKCJ011339951">
    <property type="protein sequence ID" value="GFD22784.1"/>
    <property type="molecule type" value="Genomic_DNA"/>
</dbReference>
<dbReference type="AlphaFoldDB" id="A0A699USL5"/>
<proteinExistence type="predicted"/>
<evidence type="ECO:0000256" key="1">
    <source>
        <dbReference type="SAM" id="MobiDB-lite"/>
    </source>
</evidence>
<feature type="region of interest" description="Disordered" evidence="1">
    <location>
        <begin position="90"/>
        <end position="123"/>
    </location>
</feature>
<comment type="caution">
    <text evidence="2">The sequence shown here is derived from an EMBL/GenBank/DDBJ whole genome shotgun (WGS) entry which is preliminary data.</text>
</comment>
<feature type="non-terminal residue" evidence="2">
    <location>
        <position position="1"/>
    </location>
</feature>
<name>A0A699USL5_TANCI</name>
<evidence type="ECO:0000313" key="2">
    <source>
        <dbReference type="EMBL" id="GFD22784.1"/>
    </source>
</evidence>
<sequence length="123" mass="13624">FLKTNVVDPIHQREHQVASQSSQHQLPSPSLPPVTTATIPRVIPTLPLLTVIPADTTPLRHYTRRVRIAQSSALPPINSLNARIKLLEDKDRGVAEQSRDDALIKGRSLDEGEEAPERVNDDT</sequence>
<accession>A0A699USL5</accession>
<gene>
    <name evidence="2" type="ORF">Tci_894753</name>
</gene>
<organism evidence="2">
    <name type="scientific">Tanacetum cinerariifolium</name>
    <name type="common">Dalmatian daisy</name>
    <name type="synonym">Chrysanthemum cinerariifolium</name>
    <dbReference type="NCBI Taxonomy" id="118510"/>
    <lineage>
        <taxon>Eukaryota</taxon>
        <taxon>Viridiplantae</taxon>
        <taxon>Streptophyta</taxon>
        <taxon>Embryophyta</taxon>
        <taxon>Tracheophyta</taxon>
        <taxon>Spermatophyta</taxon>
        <taxon>Magnoliopsida</taxon>
        <taxon>eudicotyledons</taxon>
        <taxon>Gunneridae</taxon>
        <taxon>Pentapetalae</taxon>
        <taxon>asterids</taxon>
        <taxon>campanulids</taxon>
        <taxon>Asterales</taxon>
        <taxon>Asteraceae</taxon>
        <taxon>Asteroideae</taxon>
        <taxon>Anthemideae</taxon>
        <taxon>Anthemidinae</taxon>
        <taxon>Tanacetum</taxon>
    </lineage>
</organism>
<protein>
    <submittedName>
        <fullName evidence="2">Uncharacterized protein</fullName>
    </submittedName>
</protein>